<dbReference type="Pfam" id="PF05147">
    <property type="entry name" value="LANC_like"/>
    <property type="match status" value="1"/>
</dbReference>
<sequence length="405" mass="45075">MADRFFPNEMPRFVADGTLQESPTDSLTTLLSLPFQTLIAKLHASALQLNQSVVKETWGSSGRHVRDYTLYTGALGTAYLVFKAYQVTKNGSDLSLCSDIVKACDSASEDSSRVTFICGRAGVCALGAVIAKHAGDEKMLNYYIREFKKIRIPHDSPYELLYGRAGYLWACSFLNRHIGKDTIPSIHMRPVVDEVITAGRQMGHKGRCPLMYEWHGKKYWGAAHGLAGIMNVLMDMELKPDEVEDVKGTLRYMIKNRFPSGNYPSSEGSENDRLVHWCHGAPGVALTLVKAAEVYGEKEFLQAATEAGEVVWKRGLLKRVGICHGISGNTYVFLSLYRLTGNAEYLYRAKAFACFLLDRAERLISEGKMHGGDRPYSLFEGLGGMAYTFLDMNDPKVAKFPGYEL</sequence>
<dbReference type="EMBL" id="JASCZI010061151">
    <property type="protein sequence ID" value="MED6137812.1"/>
    <property type="molecule type" value="Genomic_DNA"/>
</dbReference>
<dbReference type="PANTHER" id="PTHR12736">
    <property type="entry name" value="LANC-LIKE PROTEIN"/>
    <property type="match status" value="1"/>
</dbReference>
<evidence type="ECO:0000313" key="2">
    <source>
        <dbReference type="EMBL" id="MED6137812.1"/>
    </source>
</evidence>
<dbReference type="SUPFAM" id="SSF158745">
    <property type="entry name" value="LanC-like"/>
    <property type="match status" value="1"/>
</dbReference>
<evidence type="ECO:0000256" key="1">
    <source>
        <dbReference type="ARBA" id="ARBA00007179"/>
    </source>
</evidence>
<dbReference type="InterPro" id="IPR020464">
    <property type="entry name" value="LanC-like_prot_euk"/>
</dbReference>
<organism evidence="2 3">
    <name type="scientific">Stylosanthes scabra</name>
    <dbReference type="NCBI Taxonomy" id="79078"/>
    <lineage>
        <taxon>Eukaryota</taxon>
        <taxon>Viridiplantae</taxon>
        <taxon>Streptophyta</taxon>
        <taxon>Embryophyta</taxon>
        <taxon>Tracheophyta</taxon>
        <taxon>Spermatophyta</taxon>
        <taxon>Magnoliopsida</taxon>
        <taxon>eudicotyledons</taxon>
        <taxon>Gunneridae</taxon>
        <taxon>Pentapetalae</taxon>
        <taxon>rosids</taxon>
        <taxon>fabids</taxon>
        <taxon>Fabales</taxon>
        <taxon>Fabaceae</taxon>
        <taxon>Papilionoideae</taxon>
        <taxon>50 kb inversion clade</taxon>
        <taxon>dalbergioids sensu lato</taxon>
        <taxon>Dalbergieae</taxon>
        <taxon>Pterocarpus clade</taxon>
        <taxon>Stylosanthes</taxon>
    </lineage>
</organism>
<dbReference type="PRINTS" id="PR01951">
    <property type="entry name" value="LANCEUKARYTE"/>
</dbReference>
<accession>A0ABU6SMZ6</accession>
<proteinExistence type="inferred from homology"/>
<dbReference type="Proteomes" id="UP001341840">
    <property type="component" value="Unassembled WGS sequence"/>
</dbReference>
<comment type="caution">
    <text evidence="2">The sequence shown here is derived from an EMBL/GenBank/DDBJ whole genome shotgun (WGS) entry which is preliminary data.</text>
</comment>
<dbReference type="InterPro" id="IPR007822">
    <property type="entry name" value="LANC-like"/>
</dbReference>
<protein>
    <submittedName>
        <fullName evidence="2">Transcription factor</fullName>
    </submittedName>
</protein>
<dbReference type="CDD" id="cd04794">
    <property type="entry name" value="euk_LANCL"/>
    <property type="match status" value="1"/>
</dbReference>
<dbReference type="Gene3D" id="1.50.10.10">
    <property type="match status" value="1"/>
</dbReference>
<reference evidence="2 3" key="1">
    <citation type="journal article" date="2023" name="Plants (Basel)">
        <title>Bridging the Gap: Combining Genomics and Transcriptomics Approaches to Understand Stylosanthes scabra, an Orphan Legume from the Brazilian Caatinga.</title>
        <authorList>
            <person name="Ferreira-Neto J.R.C."/>
            <person name="da Silva M.D."/>
            <person name="Binneck E."/>
            <person name="de Melo N.F."/>
            <person name="da Silva R.H."/>
            <person name="de Melo A.L.T.M."/>
            <person name="Pandolfi V."/>
            <person name="Bustamante F.O."/>
            <person name="Brasileiro-Vidal A.C."/>
            <person name="Benko-Iseppon A.M."/>
        </authorList>
    </citation>
    <scope>NUCLEOTIDE SEQUENCE [LARGE SCALE GENOMIC DNA]</scope>
    <source>
        <tissue evidence="2">Leaves</tissue>
    </source>
</reference>
<dbReference type="PANTHER" id="PTHR12736:SF7">
    <property type="entry name" value="LANC-LIKE PROTEIN 3"/>
    <property type="match status" value="1"/>
</dbReference>
<dbReference type="PRINTS" id="PR01950">
    <property type="entry name" value="LANCSUPER"/>
</dbReference>
<gene>
    <name evidence="2" type="primary">GCR2_2</name>
    <name evidence="2" type="ORF">PIB30_068520</name>
</gene>
<name>A0ABU6SMZ6_9FABA</name>
<dbReference type="InterPro" id="IPR012341">
    <property type="entry name" value="6hp_glycosidase-like_sf"/>
</dbReference>
<keyword evidence="3" id="KW-1185">Reference proteome</keyword>
<comment type="similarity">
    <text evidence="1">Belongs to the LanC-like protein family.</text>
</comment>
<evidence type="ECO:0000313" key="3">
    <source>
        <dbReference type="Proteomes" id="UP001341840"/>
    </source>
</evidence>
<dbReference type="SMART" id="SM01260">
    <property type="entry name" value="LANC_like"/>
    <property type="match status" value="1"/>
</dbReference>